<dbReference type="PANTHER" id="PTHR16320">
    <property type="entry name" value="SPHINGOMYELINASE FAMILY MEMBER"/>
    <property type="match status" value="1"/>
</dbReference>
<dbReference type="GO" id="GO:0004767">
    <property type="term" value="F:sphingomyelin phosphodiesterase activity"/>
    <property type="evidence" value="ECO:0007669"/>
    <property type="project" value="UniProtKB-EC"/>
</dbReference>
<evidence type="ECO:0000256" key="1">
    <source>
        <dbReference type="ARBA" id="ARBA00006335"/>
    </source>
</evidence>
<dbReference type="RefSeq" id="WP_115855767.1">
    <property type="nucleotide sequence ID" value="NZ_CAJUZR010000008.1"/>
</dbReference>
<evidence type="ECO:0000256" key="5">
    <source>
        <dbReference type="SAM" id="Phobius"/>
    </source>
</evidence>
<evidence type="ECO:0000256" key="3">
    <source>
        <dbReference type="ARBA" id="ARBA00022735"/>
    </source>
</evidence>
<keyword evidence="3" id="KW-0204">Cytolysis</keyword>
<comment type="caution">
    <text evidence="7">The sequence shown here is derived from an EMBL/GenBank/DDBJ whole genome shotgun (WGS) entry which is preliminary data.</text>
</comment>
<keyword evidence="5" id="KW-1133">Transmembrane helix</keyword>
<dbReference type="CDD" id="cd09078">
    <property type="entry name" value="nSMase"/>
    <property type="match status" value="1"/>
</dbReference>
<dbReference type="InterPro" id="IPR017766">
    <property type="entry name" value="Sphingomyelinase/PLipase_C"/>
</dbReference>
<proteinExistence type="inferred from homology"/>
<keyword evidence="5" id="KW-0812">Transmembrane</keyword>
<dbReference type="GO" id="GO:0031640">
    <property type="term" value="P:killing of cells of another organism"/>
    <property type="evidence" value="ECO:0007669"/>
    <property type="project" value="UniProtKB-KW"/>
</dbReference>
<name>A0AAX1RUC7_9STAP</name>
<evidence type="ECO:0000313" key="7">
    <source>
        <dbReference type="EMBL" id="REI19809.1"/>
    </source>
</evidence>
<evidence type="ECO:0000256" key="4">
    <source>
        <dbReference type="ARBA" id="ARBA00022801"/>
    </source>
</evidence>
<dbReference type="GO" id="GO:0005576">
    <property type="term" value="C:extracellular region"/>
    <property type="evidence" value="ECO:0007669"/>
    <property type="project" value="InterPro"/>
</dbReference>
<dbReference type="InterPro" id="IPR038772">
    <property type="entry name" value="Sph/SMPD2-like"/>
</dbReference>
<evidence type="ECO:0000259" key="6">
    <source>
        <dbReference type="Pfam" id="PF03372"/>
    </source>
</evidence>
<comment type="similarity">
    <text evidence="1">Belongs to the neutral sphingomyelinase family.</text>
</comment>
<evidence type="ECO:0000256" key="2">
    <source>
        <dbReference type="ARBA" id="ARBA00022729"/>
    </source>
</evidence>
<evidence type="ECO:0000313" key="8">
    <source>
        <dbReference type="Proteomes" id="UP000256337"/>
    </source>
</evidence>
<dbReference type="Proteomes" id="UP000256337">
    <property type="component" value="Unassembled WGS sequence"/>
</dbReference>
<feature type="transmembrane region" description="Helical" evidence="5">
    <location>
        <begin position="12"/>
        <end position="32"/>
    </location>
</feature>
<dbReference type="NCBIfam" id="TIGR03395">
    <property type="entry name" value="sphingomy"/>
    <property type="match status" value="1"/>
</dbReference>
<dbReference type="AlphaFoldDB" id="A0AAX1RUC7"/>
<gene>
    <name evidence="7" type="primary">sph</name>
    <name evidence="7" type="ORF">DOS76_10395</name>
</gene>
<dbReference type="Gene3D" id="3.60.10.10">
    <property type="entry name" value="Endonuclease/exonuclease/phosphatase"/>
    <property type="match status" value="1"/>
</dbReference>
<dbReference type="EC" id="3.1.4.12" evidence="7"/>
<feature type="domain" description="Endonuclease/exonuclease/phosphatase" evidence="6">
    <location>
        <begin position="69"/>
        <end position="320"/>
    </location>
</feature>
<keyword evidence="5" id="KW-0472">Membrane</keyword>
<dbReference type="PANTHER" id="PTHR16320:SF23">
    <property type="entry name" value="SPHINGOMYELINASE C 1"/>
    <property type="match status" value="1"/>
</dbReference>
<keyword evidence="4 7" id="KW-0378">Hydrolase</keyword>
<dbReference type="Pfam" id="PF03372">
    <property type="entry name" value="Exo_endo_phos"/>
    <property type="match status" value="1"/>
</dbReference>
<dbReference type="SUPFAM" id="SSF56219">
    <property type="entry name" value="DNase I-like"/>
    <property type="match status" value="1"/>
</dbReference>
<reference evidence="7 8" key="1">
    <citation type="journal article" date="2018" name="Vet. Microbiol.">
        <title>Characterisation of Staphylococcus felis isolated from cats using whole genome sequencing.</title>
        <authorList>
            <person name="Worthing K."/>
            <person name="Pang S."/>
            <person name="Trott D.J."/>
            <person name="Abraham S."/>
            <person name="Coombs G.W."/>
            <person name="Jordan D."/>
            <person name="McIntyre L."/>
            <person name="Davies M.R."/>
            <person name="Norris J."/>
        </authorList>
    </citation>
    <scope>NUCLEOTIDE SEQUENCE [LARGE SCALE GENOMIC DNA]</scope>
    <source>
        <strain evidence="7 8">F25</strain>
    </source>
</reference>
<protein>
    <submittedName>
        <fullName evidence="7">Sphingomyelin phosphodiesterase</fullName>
        <ecNumber evidence="7">3.1.4.12</ecNumber>
    </submittedName>
</protein>
<organism evidence="7 8">
    <name type="scientific">Staphylococcus felis</name>
    <dbReference type="NCBI Taxonomy" id="46127"/>
    <lineage>
        <taxon>Bacteria</taxon>
        <taxon>Bacillati</taxon>
        <taxon>Bacillota</taxon>
        <taxon>Bacilli</taxon>
        <taxon>Bacillales</taxon>
        <taxon>Staphylococcaceae</taxon>
        <taxon>Staphylococcus</taxon>
    </lineage>
</organism>
<accession>A0AAX1RUC7</accession>
<keyword evidence="3" id="KW-0354">Hemolysis</keyword>
<dbReference type="InterPro" id="IPR036691">
    <property type="entry name" value="Endo/exonu/phosph_ase_sf"/>
</dbReference>
<sequence length="328" mass="37423">MIELKGVTLLKILLRIFALSLVCVSLFSYSPMHAETYDDFKITTHNVYFMPQSLYPNWGQMQRADLISRADYIQGNDVIILNELFDSEASSKLLANLQQHYPYQTPVIGQSQEGWDRTSGAYSSVSPTNGGVGIVSRFPIIQQEQHIFKNGRGADRFSNKGFAYVKINYNGRPVHVIGTHLQADGSTLSQDKYASVRESQMREIQTFIQNKNIPEDEMVLIGGDLNVIKDTPEYQKMLETLNVNPPTQYSGHTSTWDTATNSIAQYNYPKLEPQYLDYILVERDHANPPSWRNTALKTHSPEWQVKSWGKTYQYQDYSDHYPVQASTS</sequence>
<keyword evidence="2" id="KW-0732">Signal</keyword>
<dbReference type="EMBL" id="QKYD01000145">
    <property type="protein sequence ID" value="REI19809.1"/>
    <property type="molecule type" value="Genomic_DNA"/>
</dbReference>
<dbReference type="InterPro" id="IPR005135">
    <property type="entry name" value="Endo/exonuclease/phosphatase"/>
</dbReference>